<sequence>MLTLSFFIFCAVAFFLIGCLRSNSRNSSMRMINADWLEQEEKFKLISRWGVKW</sequence>
<name>A0A1M6HBX9_MALRU</name>
<dbReference type="Proteomes" id="UP000184171">
    <property type="component" value="Unassembled WGS sequence"/>
</dbReference>
<dbReference type="STRING" id="1122189.SAMN02745165_01776"/>
<evidence type="ECO:0000313" key="2">
    <source>
        <dbReference type="Proteomes" id="UP000184171"/>
    </source>
</evidence>
<accession>A0A1M6HBX9</accession>
<proteinExistence type="predicted"/>
<evidence type="ECO:0000313" key="1">
    <source>
        <dbReference type="EMBL" id="SHJ19691.1"/>
    </source>
</evidence>
<dbReference type="AlphaFoldDB" id="A0A1M6HBX9"/>
<organism evidence="1 2">
    <name type="scientific">Malonomonas rubra DSM 5091</name>
    <dbReference type="NCBI Taxonomy" id="1122189"/>
    <lineage>
        <taxon>Bacteria</taxon>
        <taxon>Pseudomonadati</taxon>
        <taxon>Thermodesulfobacteriota</taxon>
        <taxon>Desulfuromonadia</taxon>
        <taxon>Desulfuromonadales</taxon>
        <taxon>Geopsychrobacteraceae</taxon>
        <taxon>Malonomonas</taxon>
    </lineage>
</organism>
<reference evidence="1 2" key="1">
    <citation type="submission" date="2016-11" db="EMBL/GenBank/DDBJ databases">
        <authorList>
            <person name="Jaros S."/>
            <person name="Januszkiewicz K."/>
            <person name="Wedrychowicz H."/>
        </authorList>
    </citation>
    <scope>NUCLEOTIDE SEQUENCE [LARGE SCALE GENOMIC DNA]</scope>
    <source>
        <strain evidence="1 2">DSM 5091</strain>
    </source>
</reference>
<protein>
    <submittedName>
        <fullName evidence="1">Uncharacterized protein</fullName>
    </submittedName>
</protein>
<dbReference type="EMBL" id="FQZT01000005">
    <property type="protein sequence ID" value="SHJ19691.1"/>
    <property type="molecule type" value="Genomic_DNA"/>
</dbReference>
<gene>
    <name evidence="1" type="ORF">SAMN02745165_01776</name>
</gene>
<keyword evidence="2" id="KW-1185">Reference proteome</keyword>
<dbReference type="RefSeq" id="WP_153305038.1">
    <property type="nucleotide sequence ID" value="NZ_FQZT01000005.1"/>
</dbReference>